<dbReference type="PROSITE" id="PS00134">
    <property type="entry name" value="TRYPSIN_HIS"/>
    <property type="match status" value="1"/>
</dbReference>
<proteinExistence type="inferred from homology"/>
<evidence type="ECO:0000256" key="3">
    <source>
        <dbReference type="ARBA" id="ARBA00022670"/>
    </source>
</evidence>
<dbReference type="InterPro" id="IPR001314">
    <property type="entry name" value="Peptidase_S1A"/>
</dbReference>
<dbReference type="SMART" id="SM00020">
    <property type="entry name" value="Tryp_SPc"/>
    <property type="match status" value="1"/>
</dbReference>
<dbReference type="PANTHER" id="PTHR24256">
    <property type="entry name" value="TRYPTASE-RELATED"/>
    <property type="match status" value="1"/>
</dbReference>
<evidence type="ECO:0000256" key="7">
    <source>
        <dbReference type="ARBA" id="ARBA00023145"/>
    </source>
</evidence>
<protein>
    <recommendedName>
        <fullName evidence="11">CLIP domain-containing serine protease</fullName>
        <ecNumber evidence="10">3.4.21.-</ecNumber>
    </recommendedName>
</protein>
<evidence type="ECO:0000256" key="10">
    <source>
        <dbReference type="RuleBase" id="RU363034"/>
    </source>
</evidence>
<dbReference type="InterPro" id="IPR018114">
    <property type="entry name" value="TRYPSIN_HIS"/>
</dbReference>
<keyword evidence="6 10" id="KW-0720">Serine protease</keyword>
<dbReference type="FunFam" id="2.40.10.10:FF:000146">
    <property type="entry name" value="Serine protease 53"/>
    <property type="match status" value="1"/>
</dbReference>
<evidence type="ECO:0000256" key="6">
    <source>
        <dbReference type="ARBA" id="ARBA00022825"/>
    </source>
</evidence>
<feature type="chain" id="PRO_5043104370" description="CLIP domain-containing serine protease" evidence="11">
    <location>
        <begin position="24"/>
        <end position="400"/>
    </location>
</feature>
<dbReference type="GO" id="GO:0004252">
    <property type="term" value="F:serine-type endopeptidase activity"/>
    <property type="evidence" value="ECO:0007669"/>
    <property type="project" value="UniProtKB-UniRule"/>
</dbReference>
<evidence type="ECO:0000256" key="9">
    <source>
        <dbReference type="ARBA" id="ARBA00024195"/>
    </source>
</evidence>
<dbReference type="InterPro" id="IPR051487">
    <property type="entry name" value="Ser/Thr_Proteases_Immune/Dev"/>
</dbReference>
<dbReference type="AlphaFoldDB" id="A0AAU9UL94"/>
<keyword evidence="2 11" id="KW-0964">Secreted</keyword>
<sequence>MEFVKRICVVSLYVSYLLDICESYNQCKVPNGGAGTCIHIAKCKPMDELNKKIPKTDDERLFIQQSVCGVGDKIKICCPYQSVLQVNPVRFPTSSYKPKDNDGLTTGKPLDKTPGPSILSIPDVDSNLNLTTRALPFQLPKPGVCGVDSSSSNKISGGGPTAVDAYPWLAILEYSGEHLGCGGSLITSRFVLTAAHCLDTIEGIPRLVRLSEYNTTSYPTDIVEVEGGGNDTITVTMVPVHSVFKHPNFNRVQKIHDIGLVQMEYSVKFSDFIKVICIPQVNYMEEFTPSTNFTLAGWGTDNGIKNEVKMEVTVPFVPTNDCNKIEDTVTESQICAGGIKGKDSCNGDSGGPLMYEKDLYYYAVGIVSYGPGECGLAGRPAVYTNVFMYLPWINKILSEN</sequence>
<dbReference type="SUPFAM" id="SSF50494">
    <property type="entry name" value="Trypsin-like serine proteases"/>
    <property type="match status" value="1"/>
</dbReference>
<evidence type="ECO:0000256" key="5">
    <source>
        <dbReference type="ARBA" id="ARBA00022801"/>
    </source>
</evidence>
<evidence type="ECO:0000256" key="4">
    <source>
        <dbReference type="ARBA" id="ARBA00022729"/>
    </source>
</evidence>
<keyword evidence="3 10" id="KW-0645">Protease</keyword>
<evidence type="ECO:0000313" key="16">
    <source>
        <dbReference type="Proteomes" id="UP001153954"/>
    </source>
</evidence>
<keyword evidence="16" id="KW-1185">Reference proteome</keyword>
<dbReference type="Proteomes" id="UP001153954">
    <property type="component" value="Unassembled WGS sequence"/>
</dbReference>
<organism evidence="15 16">
    <name type="scientific">Euphydryas editha</name>
    <name type="common">Edith's checkerspot</name>
    <dbReference type="NCBI Taxonomy" id="104508"/>
    <lineage>
        <taxon>Eukaryota</taxon>
        <taxon>Metazoa</taxon>
        <taxon>Ecdysozoa</taxon>
        <taxon>Arthropoda</taxon>
        <taxon>Hexapoda</taxon>
        <taxon>Insecta</taxon>
        <taxon>Pterygota</taxon>
        <taxon>Neoptera</taxon>
        <taxon>Endopterygota</taxon>
        <taxon>Lepidoptera</taxon>
        <taxon>Glossata</taxon>
        <taxon>Ditrysia</taxon>
        <taxon>Papilionoidea</taxon>
        <taxon>Nymphalidae</taxon>
        <taxon>Nymphalinae</taxon>
        <taxon>Euphydryas</taxon>
    </lineage>
</organism>
<dbReference type="Gene3D" id="2.40.10.10">
    <property type="entry name" value="Trypsin-like serine proteases"/>
    <property type="match status" value="2"/>
</dbReference>
<evidence type="ECO:0000259" key="13">
    <source>
        <dbReference type="PROSITE" id="PS50240"/>
    </source>
</evidence>
<reference evidence="15" key="1">
    <citation type="submission" date="2022-03" db="EMBL/GenBank/DDBJ databases">
        <authorList>
            <person name="Tunstrom K."/>
        </authorList>
    </citation>
    <scope>NUCLEOTIDE SEQUENCE</scope>
</reference>
<accession>A0AAU9UL94</accession>
<keyword evidence="4 11" id="KW-0732">Signal</keyword>
<feature type="domain" description="Clip" evidence="14">
    <location>
        <begin position="26"/>
        <end position="78"/>
    </location>
</feature>
<evidence type="ECO:0000259" key="14">
    <source>
        <dbReference type="PROSITE" id="PS51888"/>
    </source>
</evidence>
<comment type="domain">
    <text evidence="11">The clip domain consists of 35-55 residues which are 'knitted' together usually by 3 conserved disulfide bonds forming a clip-like compact structure.</text>
</comment>
<keyword evidence="7" id="KW-0865">Zymogen</keyword>
<dbReference type="GO" id="GO:0006508">
    <property type="term" value="P:proteolysis"/>
    <property type="evidence" value="ECO:0007669"/>
    <property type="project" value="UniProtKB-KW"/>
</dbReference>
<dbReference type="EMBL" id="CAKOGL010000019">
    <property type="protein sequence ID" value="CAH2098445.1"/>
    <property type="molecule type" value="Genomic_DNA"/>
</dbReference>
<evidence type="ECO:0000256" key="1">
    <source>
        <dbReference type="ARBA" id="ARBA00004613"/>
    </source>
</evidence>
<keyword evidence="5 10" id="KW-0378">Hydrolase</keyword>
<dbReference type="Pfam" id="PF00089">
    <property type="entry name" value="Trypsin"/>
    <property type="match status" value="1"/>
</dbReference>
<dbReference type="PROSITE" id="PS51888">
    <property type="entry name" value="CLIP"/>
    <property type="match status" value="1"/>
</dbReference>
<dbReference type="InterPro" id="IPR001254">
    <property type="entry name" value="Trypsin_dom"/>
</dbReference>
<dbReference type="CDD" id="cd00190">
    <property type="entry name" value="Tryp_SPc"/>
    <property type="match status" value="1"/>
</dbReference>
<dbReference type="InterPro" id="IPR038565">
    <property type="entry name" value="CLIP_sf"/>
</dbReference>
<evidence type="ECO:0000313" key="15">
    <source>
        <dbReference type="EMBL" id="CAH2098445.1"/>
    </source>
</evidence>
<dbReference type="PROSITE" id="PS00135">
    <property type="entry name" value="TRYPSIN_SER"/>
    <property type="match status" value="1"/>
</dbReference>
<comment type="subcellular location">
    <subcellularLocation>
        <location evidence="1 11">Secreted</location>
    </subcellularLocation>
</comment>
<comment type="caution">
    <text evidence="15">The sequence shown here is derived from an EMBL/GenBank/DDBJ whole genome shotgun (WGS) entry which is preliminary data.</text>
</comment>
<dbReference type="Pfam" id="PF12032">
    <property type="entry name" value="CLIP"/>
    <property type="match status" value="1"/>
</dbReference>
<dbReference type="InterPro" id="IPR043504">
    <property type="entry name" value="Peptidase_S1_PA_chymotrypsin"/>
</dbReference>
<dbReference type="Gene3D" id="3.30.1640.30">
    <property type="match status" value="1"/>
</dbReference>
<dbReference type="InterPro" id="IPR022700">
    <property type="entry name" value="CLIP"/>
</dbReference>
<dbReference type="InterPro" id="IPR033116">
    <property type="entry name" value="TRYPSIN_SER"/>
</dbReference>
<dbReference type="SMART" id="SM00680">
    <property type="entry name" value="CLIP"/>
    <property type="match status" value="1"/>
</dbReference>
<feature type="domain" description="Peptidase S1" evidence="13">
    <location>
        <begin position="155"/>
        <end position="398"/>
    </location>
</feature>
<feature type="region of interest" description="Disordered" evidence="12">
    <location>
        <begin position="95"/>
        <end position="116"/>
    </location>
</feature>
<keyword evidence="8" id="KW-1015">Disulfide bond</keyword>
<dbReference type="PRINTS" id="PR00722">
    <property type="entry name" value="CHYMOTRYPSIN"/>
</dbReference>
<evidence type="ECO:0000256" key="12">
    <source>
        <dbReference type="SAM" id="MobiDB-lite"/>
    </source>
</evidence>
<evidence type="ECO:0000256" key="2">
    <source>
        <dbReference type="ARBA" id="ARBA00022525"/>
    </source>
</evidence>
<dbReference type="EC" id="3.4.21.-" evidence="10"/>
<dbReference type="PROSITE" id="PS50240">
    <property type="entry name" value="TRYPSIN_DOM"/>
    <property type="match status" value="1"/>
</dbReference>
<evidence type="ECO:0000256" key="11">
    <source>
        <dbReference type="RuleBase" id="RU366078"/>
    </source>
</evidence>
<name>A0AAU9UL94_EUPED</name>
<dbReference type="GO" id="GO:0005576">
    <property type="term" value="C:extracellular region"/>
    <property type="evidence" value="ECO:0007669"/>
    <property type="project" value="UniProtKB-SubCell"/>
</dbReference>
<dbReference type="InterPro" id="IPR009003">
    <property type="entry name" value="Peptidase_S1_PA"/>
</dbReference>
<gene>
    <name evidence="15" type="ORF">EEDITHA_LOCUS13557</name>
</gene>
<feature type="signal peptide" evidence="11">
    <location>
        <begin position="1"/>
        <end position="23"/>
    </location>
</feature>
<evidence type="ECO:0000256" key="8">
    <source>
        <dbReference type="ARBA" id="ARBA00023157"/>
    </source>
</evidence>
<comment type="similarity">
    <text evidence="9 11">Belongs to the peptidase S1 family. CLIP subfamily.</text>
</comment>